<reference evidence="6 7" key="1">
    <citation type="journal article" date="2019" name="PLoS ONE">
        <title>Hiding in plain sight: New virus genomes discovered via a systematic analysis of fungal public transcriptomes.</title>
        <authorList>
            <person name="Gilbert K.B."/>
            <person name="Holcomb E.E."/>
            <person name="Allscheid R.L."/>
            <person name="Carrington J.C."/>
        </authorList>
    </citation>
    <scope>NUCLEOTIDE SEQUENCE [LARGE SCALE GENOMIC DNA]</scope>
    <source>
        <strain evidence="6 7">PdYv1HS-F6</strain>
    </source>
</reference>
<dbReference type="Proteomes" id="UP000831848">
    <property type="component" value="Segment"/>
</dbReference>
<feature type="domain" description="RNA-directed RNA polymerase C-terminal" evidence="5">
    <location>
        <begin position="329"/>
        <end position="553"/>
    </location>
</feature>
<organism evidence="6 7">
    <name type="scientific">Penicillium digitatum yadokarivirus 1</name>
    <dbReference type="NCBI Taxonomy" id="2501280"/>
    <lineage>
        <taxon>Viruses</taxon>
        <taxon>Riboviria</taxon>
        <taxon>Orthornavirae</taxon>
        <taxon>Pisuviricota</taxon>
        <taxon>Yadokarivirales</taxon>
        <taxon>Yadokariviridae</taxon>
        <taxon>Alphayadokarivirus</taxon>
        <taxon>Alphayadokarivirus yonbani</taxon>
    </lineage>
</organism>
<keyword evidence="7" id="KW-1185">Reference proteome</keyword>
<dbReference type="InterPro" id="IPR001205">
    <property type="entry name" value="RNA-dir_pol_C"/>
</dbReference>
<evidence type="ECO:0000256" key="1">
    <source>
        <dbReference type="ARBA" id="ARBA00022484"/>
    </source>
</evidence>
<sequence length="987" mass="113749">MSKCSSLPPLGPNSIFRTSAARHGPSPTKSSPLVKDGYVYVDIKTYRSLAKVHRHYATQIDQKFVKRSASRSIPKSTARNAKRANAKCLRNAIKFLDTAQPHMGFANDLHTEYLRALLLPQFSDERGDLNSRRLPKSLTKHPKFDPALFLPERVPIRYASKDTRSWVNDRRDPFLTPYALRHNLAVDRPRPVSTQLVSQGDDPFVLTGPNTRYAHNDKLAYQLRSWHAHSSLDRKILEKAIQATVRQYAPLSFREMSYERVISSQQFLKNRTHDMGPSGTGFSDKFALASKPTFKMFQKRFEQSDKPASFKMFWKTEPSKESKAKFVPRLIFGGSLENEITERRQYQHFARRMADTRWKTPSKIGITNPEFQRLFTHHRFHQGWTAVAVDYSRQDVKMPKAITDARLRVMSRLAHAQGLSPFQVNRIVSAGRHTQQFYALTPNGEVFLLKSGVPSGLYLGAEGNTLNHSIIGNYLDIKMGLSPHANTKKDSRYGDDWLRSLAPTRQNRHFLSRKEELFGIIRDDLKMATTVDAWGDKPLRSHDNLFLRRRFVQFPVSGSTQVVPQFDPDRVLQRWTVPHSRIETPQDSFDRSLGFLLLTAAAPRPYRLIKRYMDSLVSNHPSIKVPEMYKNLTLHNLTRDYATLHNKTVPALALYNQKHFNPGYAPPAHLTPEEQSSLTFLQQLSHKDLLRSGDVETNPGPEPNWEKSYVVHFANYVRRCLDNDITPLAKEAFYLLKQKRLGHINHLRKFIAKECFKIYRKTIPRLARMQRDFIANAASRLSDRFAPATMATVAKPSPTTDRSRDLKLLAHISRPDTINRPHSEPCPKLSRVRRVGDARLLPSSARMPGAFPDQPYRCRKDMFGHLCPRVKNDPHCSDHCPFADLQIRTEWHQEWLANEQLDLEIPEWMFAETEDTPESDPPPEYLPKWVTEDSRVILTHYLNFTHVRDPTTRRDVLFYKNRNLPPLAAARIDVFITPDGDVRILIR</sequence>
<protein>
    <submittedName>
        <fullName evidence="6">RNA-dependent RNA polymerase</fullName>
    </submittedName>
</protein>
<proteinExistence type="predicted"/>
<evidence type="ECO:0000256" key="3">
    <source>
        <dbReference type="ARBA" id="ARBA00022695"/>
    </source>
</evidence>
<gene>
    <name evidence="6" type="ORF">PdYV1_gp1</name>
</gene>
<keyword evidence="4" id="KW-0693">Viral RNA replication</keyword>
<evidence type="ECO:0000313" key="7">
    <source>
        <dbReference type="Proteomes" id="UP000831848"/>
    </source>
</evidence>
<dbReference type="EMBL" id="MK279488">
    <property type="protein sequence ID" value="AZT88627.1"/>
    <property type="molecule type" value="Genomic_RNA"/>
</dbReference>
<dbReference type="SUPFAM" id="SSF56672">
    <property type="entry name" value="DNA/RNA polymerases"/>
    <property type="match status" value="1"/>
</dbReference>
<dbReference type="InterPro" id="IPR043502">
    <property type="entry name" value="DNA/RNA_pol_sf"/>
</dbReference>
<evidence type="ECO:0000256" key="2">
    <source>
        <dbReference type="ARBA" id="ARBA00022679"/>
    </source>
</evidence>
<accession>A0ABM7E852</accession>
<keyword evidence="2" id="KW-0808">Transferase</keyword>
<evidence type="ECO:0000256" key="4">
    <source>
        <dbReference type="ARBA" id="ARBA00022953"/>
    </source>
</evidence>
<evidence type="ECO:0000259" key="5">
    <source>
        <dbReference type="Pfam" id="PF00680"/>
    </source>
</evidence>
<evidence type="ECO:0000313" key="6">
    <source>
        <dbReference type="EMBL" id="AZT88627.1"/>
    </source>
</evidence>
<keyword evidence="3" id="KW-0548">Nucleotidyltransferase</keyword>
<dbReference type="Pfam" id="PF00680">
    <property type="entry name" value="RdRP_1"/>
    <property type="match status" value="1"/>
</dbReference>
<dbReference type="GO" id="GO:0003968">
    <property type="term" value="F:RNA-directed RNA polymerase activity"/>
    <property type="evidence" value="ECO:0007669"/>
    <property type="project" value="UniProtKB-KW"/>
</dbReference>
<name>A0ABM7E852_9VIRU</name>
<keyword evidence="1 6" id="KW-0696">RNA-directed RNA polymerase</keyword>